<keyword evidence="4" id="KW-0472">Membrane</keyword>
<sequence>MQKKILFILIGVISVAVFITFILVIKNVSGTGQLKSTTVTFWGVYDDHTAFDQVIQDYKTLHPGVSVKYQMFSYDTYEQQLINALAAGTGPDIFMIHNAWLPKHGDKLSALPASIPGLKQPLLTIQDYQSQFVDVATRDLTYQSQIYAVPLYVDTLALYYNKDLLNNAALTRPPATWDEVNADVPLLTRFDQQGNITQPGIALGTARNINRSPDILMDMMIQSGVKMTSNDNSLATFGASVDGQRVGELALQYYTDFANARKQTYSWNDSQHYSIDAFTEGNLAMMVGYSHNIKVIKAKSPRLNFAVAPMPQASTASIRNFANYWAAGVSKTSKNTNEAWQFLAYLSSKNGESAYLNATGRPAARRDLIDLQRSDPDLGAFAVQALTARSWFQADNVAIENIFADMIDDVNFNRATVRDAVNQAQSRVTVLMQK</sequence>
<dbReference type="EMBL" id="MGKW01000049">
    <property type="protein sequence ID" value="OGN32741.1"/>
    <property type="molecule type" value="Genomic_DNA"/>
</dbReference>
<reference evidence="5 6" key="1">
    <citation type="journal article" date="2016" name="Nat. Commun.">
        <title>Thousands of microbial genomes shed light on interconnected biogeochemical processes in an aquifer system.</title>
        <authorList>
            <person name="Anantharaman K."/>
            <person name="Brown C.T."/>
            <person name="Hug L.A."/>
            <person name="Sharon I."/>
            <person name="Castelle C.J."/>
            <person name="Probst A.J."/>
            <person name="Thomas B.C."/>
            <person name="Singh A."/>
            <person name="Wilkins M.J."/>
            <person name="Karaoz U."/>
            <person name="Brodie E.L."/>
            <person name="Williams K.H."/>
            <person name="Hubbard S.S."/>
            <person name="Banfield J.F."/>
        </authorList>
    </citation>
    <scope>NUCLEOTIDE SEQUENCE [LARGE SCALE GENOMIC DNA]</scope>
</reference>
<evidence type="ECO:0008006" key="7">
    <source>
        <dbReference type="Google" id="ProtNLM"/>
    </source>
</evidence>
<dbReference type="PANTHER" id="PTHR30061">
    <property type="entry name" value="MALTOSE-BINDING PERIPLASMIC PROTEIN"/>
    <property type="match status" value="1"/>
</dbReference>
<name>A0A1F8H578_9BACT</name>
<dbReference type="SUPFAM" id="SSF53850">
    <property type="entry name" value="Periplasmic binding protein-like II"/>
    <property type="match status" value="1"/>
</dbReference>
<dbReference type="PANTHER" id="PTHR30061:SF50">
    <property type="entry name" value="MALTOSE_MALTODEXTRIN-BINDING PERIPLASMIC PROTEIN"/>
    <property type="match status" value="1"/>
</dbReference>
<dbReference type="GO" id="GO:0042956">
    <property type="term" value="P:maltodextrin transmembrane transport"/>
    <property type="evidence" value="ECO:0007669"/>
    <property type="project" value="TreeGrafter"/>
</dbReference>
<comment type="similarity">
    <text evidence="1">Belongs to the bacterial solute-binding protein 1 family.</text>
</comment>
<accession>A0A1F8H578</accession>
<evidence type="ECO:0000313" key="6">
    <source>
        <dbReference type="Proteomes" id="UP000178155"/>
    </source>
</evidence>
<dbReference type="GO" id="GO:0055052">
    <property type="term" value="C:ATP-binding cassette (ABC) transporter complex, substrate-binding subunit-containing"/>
    <property type="evidence" value="ECO:0007669"/>
    <property type="project" value="TreeGrafter"/>
</dbReference>
<dbReference type="GO" id="GO:0015768">
    <property type="term" value="P:maltose transport"/>
    <property type="evidence" value="ECO:0007669"/>
    <property type="project" value="TreeGrafter"/>
</dbReference>
<dbReference type="GO" id="GO:1901982">
    <property type="term" value="F:maltose binding"/>
    <property type="evidence" value="ECO:0007669"/>
    <property type="project" value="TreeGrafter"/>
</dbReference>
<evidence type="ECO:0000256" key="4">
    <source>
        <dbReference type="SAM" id="Phobius"/>
    </source>
</evidence>
<organism evidence="5 6">
    <name type="scientific">Candidatus Yanofskybacteria bacterium RIFCSPLOWO2_02_FULL_47_9b</name>
    <dbReference type="NCBI Taxonomy" id="1802708"/>
    <lineage>
        <taxon>Bacteria</taxon>
        <taxon>Candidatus Yanofskyibacteriota</taxon>
    </lineage>
</organism>
<dbReference type="Pfam" id="PF01547">
    <property type="entry name" value="SBP_bac_1"/>
    <property type="match status" value="1"/>
</dbReference>
<protein>
    <recommendedName>
        <fullName evidence="7">ABC transporter substrate-binding protein</fullName>
    </recommendedName>
</protein>
<keyword evidence="4" id="KW-0812">Transmembrane</keyword>
<gene>
    <name evidence="5" type="ORF">A3I39_02440</name>
</gene>
<evidence type="ECO:0000256" key="2">
    <source>
        <dbReference type="ARBA" id="ARBA00022448"/>
    </source>
</evidence>
<keyword evidence="3" id="KW-0732">Signal</keyword>
<evidence type="ECO:0000313" key="5">
    <source>
        <dbReference type="EMBL" id="OGN32741.1"/>
    </source>
</evidence>
<dbReference type="Proteomes" id="UP000178155">
    <property type="component" value="Unassembled WGS sequence"/>
</dbReference>
<proteinExistence type="inferred from homology"/>
<keyword evidence="2" id="KW-0813">Transport</keyword>
<comment type="caution">
    <text evidence="5">The sequence shown here is derived from an EMBL/GenBank/DDBJ whole genome shotgun (WGS) entry which is preliminary data.</text>
</comment>
<feature type="transmembrane region" description="Helical" evidence="4">
    <location>
        <begin position="5"/>
        <end position="25"/>
    </location>
</feature>
<dbReference type="InterPro" id="IPR006059">
    <property type="entry name" value="SBP"/>
</dbReference>
<evidence type="ECO:0000256" key="1">
    <source>
        <dbReference type="ARBA" id="ARBA00008520"/>
    </source>
</evidence>
<evidence type="ECO:0000256" key="3">
    <source>
        <dbReference type="ARBA" id="ARBA00022729"/>
    </source>
</evidence>
<dbReference type="Gene3D" id="3.40.190.10">
    <property type="entry name" value="Periplasmic binding protein-like II"/>
    <property type="match status" value="1"/>
</dbReference>
<keyword evidence="4" id="KW-1133">Transmembrane helix</keyword>
<dbReference type="AlphaFoldDB" id="A0A1F8H578"/>